<reference evidence="1 2" key="1">
    <citation type="journal article" date="2019" name="Nat. Ecol. Evol.">
        <title>Megaphylogeny resolves global patterns of mushroom evolution.</title>
        <authorList>
            <person name="Varga T."/>
            <person name="Krizsan K."/>
            <person name="Foldi C."/>
            <person name="Dima B."/>
            <person name="Sanchez-Garcia M."/>
            <person name="Sanchez-Ramirez S."/>
            <person name="Szollosi G.J."/>
            <person name="Szarkandi J.G."/>
            <person name="Papp V."/>
            <person name="Albert L."/>
            <person name="Andreopoulos W."/>
            <person name="Angelini C."/>
            <person name="Antonin V."/>
            <person name="Barry K.W."/>
            <person name="Bougher N.L."/>
            <person name="Buchanan P."/>
            <person name="Buyck B."/>
            <person name="Bense V."/>
            <person name="Catcheside P."/>
            <person name="Chovatia M."/>
            <person name="Cooper J."/>
            <person name="Damon W."/>
            <person name="Desjardin D."/>
            <person name="Finy P."/>
            <person name="Geml J."/>
            <person name="Haridas S."/>
            <person name="Hughes K."/>
            <person name="Justo A."/>
            <person name="Karasinski D."/>
            <person name="Kautmanova I."/>
            <person name="Kiss B."/>
            <person name="Kocsube S."/>
            <person name="Kotiranta H."/>
            <person name="LaButti K.M."/>
            <person name="Lechner B.E."/>
            <person name="Liimatainen K."/>
            <person name="Lipzen A."/>
            <person name="Lukacs Z."/>
            <person name="Mihaltcheva S."/>
            <person name="Morgado L.N."/>
            <person name="Niskanen T."/>
            <person name="Noordeloos M.E."/>
            <person name="Ohm R.A."/>
            <person name="Ortiz-Santana B."/>
            <person name="Ovrebo C."/>
            <person name="Racz N."/>
            <person name="Riley R."/>
            <person name="Savchenko A."/>
            <person name="Shiryaev A."/>
            <person name="Soop K."/>
            <person name="Spirin V."/>
            <person name="Szebenyi C."/>
            <person name="Tomsovsky M."/>
            <person name="Tulloss R.E."/>
            <person name="Uehling J."/>
            <person name="Grigoriev I.V."/>
            <person name="Vagvolgyi C."/>
            <person name="Papp T."/>
            <person name="Martin F.M."/>
            <person name="Miettinen O."/>
            <person name="Hibbett D.S."/>
            <person name="Nagy L.G."/>
        </authorList>
    </citation>
    <scope>NUCLEOTIDE SEQUENCE [LARGE SCALE GENOMIC DNA]</scope>
    <source>
        <strain evidence="1 2">CBS 962.96</strain>
    </source>
</reference>
<dbReference type="AlphaFoldDB" id="A0A4S8M1U2"/>
<name>A0A4S8M1U2_DENBC</name>
<organism evidence="1 2">
    <name type="scientific">Dendrothele bispora (strain CBS 962.96)</name>
    <dbReference type="NCBI Taxonomy" id="1314807"/>
    <lineage>
        <taxon>Eukaryota</taxon>
        <taxon>Fungi</taxon>
        <taxon>Dikarya</taxon>
        <taxon>Basidiomycota</taxon>
        <taxon>Agaricomycotina</taxon>
        <taxon>Agaricomycetes</taxon>
        <taxon>Agaricomycetidae</taxon>
        <taxon>Agaricales</taxon>
        <taxon>Agaricales incertae sedis</taxon>
        <taxon>Dendrothele</taxon>
    </lineage>
</organism>
<evidence type="ECO:0000313" key="1">
    <source>
        <dbReference type="EMBL" id="THU96057.1"/>
    </source>
</evidence>
<protein>
    <submittedName>
        <fullName evidence="1">Uncharacterized protein</fullName>
    </submittedName>
</protein>
<evidence type="ECO:0000313" key="2">
    <source>
        <dbReference type="Proteomes" id="UP000297245"/>
    </source>
</evidence>
<proteinExistence type="predicted"/>
<dbReference type="OrthoDB" id="2322499at2759"/>
<dbReference type="Proteomes" id="UP000297245">
    <property type="component" value="Unassembled WGS sequence"/>
</dbReference>
<dbReference type="EMBL" id="ML179186">
    <property type="protein sequence ID" value="THU96057.1"/>
    <property type="molecule type" value="Genomic_DNA"/>
</dbReference>
<gene>
    <name evidence="1" type="ORF">K435DRAFT_109846</name>
</gene>
<accession>A0A4S8M1U2</accession>
<keyword evidence="2" id="KW-1185">Reference proteome</keyword>
<sequence>MQPRCDNILWQFRIRCCRNCLTTALLSASDLVGVWRTTYARTFSVFELVKDYVPYMSVTPNWRGPWRGEDKAYYPPVVRKFRREFKKVEKDKGSWTIGFRRKRNSMSYLWSTSNNVRSGVN</sequence>